<comment type="caution">
    <text evidence="1">The sequence shown here is derived from an EMBL/GenBank/DDBJ whole genome shotgun (WGS) entry which is preliminary data.</text>
</comment>
<dbReference type="Proteomes" id="UP000231987">
    <property type="component" value="Unassembled WGS sequence"/>
</dbReference>
<gene>
    <name evidence="1" type="ORF">CEJ86_22730</name>
</gene>
<dbReference type="EMBL" id="NJGD01000011">
    <property type="protein sequence ID" value="PJR13211.1"/>
    <property type="molecule type" value="Genomic_DNA"/>
</dbReference>
<organism evidence="1 2">
    <name type="scientific">Rhizobium meliloti</name>
    <name type="common">Ensifer meliloti</name>
    <name type="synonym">Sinorhizobium meliloti</name>
    <dbReference type="NCBI Taxonomy" id="382"/>
    <lineage>
        <taxon>Bacteria</taxon>
        <taxon>Pseudomonadati</taxon>
        <taxon>Pseudomonadota</taxon>
        <taxon>Alphaproteobacteria</taxon>
        <taxon>Hyphomicrobiales</taxon>
        <taxon>Rhizobiaceae</taxon>
        <taxon>Sinorhizobium/Ensifer group</taxon>
        <taxon>Sinorhizobium</taxon>
    </lineage>
</organism>
<evidence type="ECO:0000313" key="2">
    <source>
        <dbReference type="Proteomes" id="UP000231987"/>
    </source>
</evidence>
<protein>
    <submittedName>
        <fullName evidence="1">Uncharacterized protein</fullName>
    </submittedName>
</protein>
<name>A0A2J0YY58_RHIML</name>
<accession>A0A2J0YY58</accession>
<sequence>MPAGSRSTVVPPQRRQVLLLNASHLARFQRPWIKAARLEIDTCQRLRFGEISADFPEDDHGRD</sequence>
<proteinExistence type="predicted"/>
<reference evidence="1 2" key="1">
    <citation type="submission" date="2017-06" db="EMBL/GenBank/DDBJ databases">
        <title>Ensifer strains isolated from leguminous trees and herbs display diverse denitrification phenotypes with some acting as strong N2O sinks.</title>
        <authorList>
            <person name="Woliy K."/>
            <person name="Mania D."/>
            <person name="Bakken L.R."/>
            <person name="Frostegard A."/>
        </authorList>
    </citation>
    <scope>NUCLEOTIDE SEQUENCE [LARGE SCALE GENOMIC DNA]</scope>
    <source>
        <strain evidence="1 2">AC50a</strain>
    </source>
</reference>
<dbReference type="AlphaFoldDB" id="A0A2J0YY58"/>
<evidence type="ECO:0000313" key="1">
    <source>
        <dbReference type="EMBL" id="PJR13211.1"/>
    </source>
</evidence>